<evidence type="ECO:0008006" key="4">
    <source>
        <dbReference type="Google" id="ProtNLM"/>
    </source>
</evidence>
<comment type="caution">
    <text evidence="2">The sequence shown here is derived from an EMBL/GenBank/DDBJ whole genome shotgun (WGS) entry which is preliminary data.</text>
</comment>
<evidence type="ECO:0000313" key="2">
    <source>
        <dbReference type="EMBL" id="MEV4684316.1"/>
    </source>
</evidence>
<organism evidence="2 3">
    <name type="scientific">Streptomyces kurssanovii</name>
    <dbReference type="NCBI Taxonomy" id="67312"/>
    <lineage>
        <taxon>Bacteria</taxon>
        <taxon>Bacillati</taxon>
        <taxon>Actinomycetota</taxon>
        <taxon>Actinomycetes</taxon>
        <taxon>Kitasatosporales</taxon>
        <taxon>Streptomycetaceae</taxon>
        <taxon>Streptomyces</taxon>
    </lineage>
</organism>
<dbReference type="RefSeq" id="WP_364599070.1">
    <property type="nucleotide sequence ID" value="NZ_JBFAQK010000049.1"/>
</dbReference>
<feature type="chain" id="PRO_5045375326" description="Septum formation-related domain-containing protein" evidence="1">
    <location>
        <begin position="20"/>
        <end position="391"/>
    </location>
</feature>
<dbReference type="EMBL" id="JBFAQK010000049">
    <property type="protein sequence ID" value="MEV4684316.1"/>
    <property type="molecule type" value="Genomic_DNA"/>
</dbReference>
<name>A0ABV3I0G2_9ACTN</name>
<keyword evidence="1" id="KW-0732">Signal</keyword>
<proteinExistence type="predicted"/>
<reference evidence="2 3" key="1">
    <citation type="submission" date="2024-06" db="EMBL/GenBank/DDBJ databases">
        <title>The Natural Products Discovery Center: Release of the First 8490 Sequenced Strains for Exploring Actinobacteria Biosynthetic Diversity.</title>
        <authorList>
            <person name="Kalkreuter E."/>
            <person name="Kautsar S.A."/>
            <person name="Yang D."/>
            <person name="Bader C.D."/>
            <person name="Teijaro C.N."/>
            <person name="Fluegel L."/>
            <person name="Davis C.M."/>
            <person name="Simpson J.R."/>
            <person name="Lauterbach L."/>
            <person name="Steele A.D."/>
            <person name="Gui C."/>
            <person name="Meng S."/>
            <person name="Li G."/>
            <person name="Viehrig K."/>
            <person name="Ye F."/>
            <person name="Su P."/>
            <person name="Kiefer A.F."/>
            <person name="Nichols A."/>
            <person name="Cepeda A.J."/>
            <person name="Yan W."/>
            <person name="Fan B."/>
            <person name="Jiang Y."/>
            <person name="Adhikari A."/>
            <person name="Zheng C.-J."/>
            <person name="Schuster L."/>
            <person name="Cowan T.M."/>
            <person name="Smanski M.J."/>
            <person name="Chevrette M.G."/>
            <person name="De Carvalho L.P.S."/>
            <person name="Shen B."/>
        </authorList>
    </citation>
    <scope>NUCLEOTIDE SEQUENCE [LARGE SCALE GENOMIC DNA]</scope>
    <source>
        <strain evidence="2 3">NPDC049344</strain>
    </source>
</reference>
<feature type="signal peptide" evidence="1">
    <location>
        <begin position="1"/>
        <end position="19"/>
    </location>
</feature>
<protein>
    <recommendedName>
        <fullName evidence="4">Septum formation-related domain-containing protein</fullName>
    </recommendedName>
</protein>
<dbReference type="Proteomes" id="UP001552521">
    <property type="component" value="Unassembled WGS sequence"/>
</dbReference>
<evidence type="ECO:0000256" key="1">
    <source>
        <dbReference type="SAM" id="SignalP"/>
    </source>
</evidence>
<sequence>MLATAAAAAVLLTACSGGAAKEQAPAHPVFDASLHQQPRQALLATQAAATASFTQTLTFTSEHGDTTQTSEGRLDFPGGRASGSLAWKVAEGLPAEAQDALLGTRLGEGRSPARSRIAVDPATIRIRAGEAAYWLRYDESDPSGSGDTIDALRGAEAAFGGTLLEIVSGAQDVKQSAGDGGGRLYRARLTAFNALGMFSRDLREELVRSIPSVTDAPVTLTLAVDAQGRITRAEADLSALLDRKDSALGAITGLHATLVVRGFGASPPVMPPASERNLSAKETVGPVGELKPGACADLNTGTRVLDMVVAIPCEQPHDARVFGHAELSLDHPGAEEAERRASEKCGQAFTAAPGRWIRESVEKDHYWFTWPGEDRWGEGGVPVASCYVLSR</sequence>
<accession>A0ABV3I0G2</accession>
<keyword evidence="3" id="KW-1185">Reference proteome</keyword>
<gene>
    <name evidence="2" type="ORF">AB0K36_26500</name>
</gene>
<evidence type="ECO:0000313" key="3">
    <source>
        <dbReference type="Proteomes" id="UP001552521"/>
    </source>
</evidence>